<evidence type="ECO:0000313" key="3">
    <source>
        <dbReference type="EMBL" id="KAK9839519.1"/>
    </source>
</evidence>
<dbReference type="InterPro" id="IPR015947">
    <property type="entry name" value="PUA-like_sf"/>
</dbReference>
<proteinExistence type="predicted"/>
<comment type="caution">
    <text evidence="3">The sequence shown here is derived from an EMBL/GenBank/DDBJ whole genome shotgun (WGS) entry which is preliminary data.</text>
</comment>
<dbReference type="Pfam" id="PF02190">
    <property type="entry name" value="LON_substr_bdg"/>
    <property type="match status" value="1"/>
</dbReference>
<dbReference type="Proteomes" id="UP001445335">
    <property type="component" value="Unassembled WGS sequence"/>
</dbReference>
<keyword evidence="4" id="KW-1185">Reference proteome</keyword>
<sequence length="383" mass="40735">MFRQSKSLQRPAPAGTGVLGAGPTADLEDLPLWRVQWAALPGTLQTLHVHVPHYAHMMETLLAGPQPWRIGHLLLPGGSANLGSPGFELRPRTRAPLVGTLLEVVGAMRAGDGRLLLLMAGVARFRVVRERQSTPYSRADVVVRERQSTPYSRADVVIWPDEEEVDGWRGPALAAVDAAASAPPMMTALMYAADRAAGAASVAAAQVWQDYELADLRAQAASEGGCEADQAGLGPPRLIWRESSGPLRMLEAQRPSVNTATERGVPVRGLGEAASAELDAALSSSEAGDAAADAYAGPRPRDGPDRVASAATSRVATLEAKRLVYQLSSLLVDSFDVAEDRQALLEAASLVARMKLLLSALILARNRLQLLVALQTMDEEMPG</sequence>
<accession>A0AAW1RZT6</accession>
<dbReference type="PANTHER" id="PTHR46732">
    <property type="entry name" value="ATP-DEPENDENT PROTEASE LA (LON) DOMAIN PROTEIN"/>
    <property type="match status" value="1"/>
</dbReference>
<evidence type="ECO:0000259" key="2">
    <source>
        <dbReference type="Pfam" id="PF02190"/>
    </source>
</evidence>
<name>A0AAW1RZT6_9CHLO</name>
<dbReference type="Gene3D" id="2.30.130.40">
    <property type="entry name" value="LON domain-like"/>
    <property type="match status" value="1"/>
</dbReference>
<gene>
    <name evidence="3" type="ORF">WJX81_006943</name>
</gene>
<evidence type="ECO:0000256" key="1">
    <source>
        <dbReference type="SAM" id="MobiDB-lite"/>
    </source>
</evidence>
<feature type="domain" description="Lon N-terminal" evidence="2">
    <location>
        <begin position="39"/>
        <end position="143"/>
    </location>
</feature>
<dbReference type="EMBL" id="JALJOU010000016">
    <property type="protein sequence ID" value="KAK9839519.1"/>
    <property type="molecule type" value="Genomic_DNA"/>
</dbReference>
<evidence type="ECO:0000313" key="4">
    <source>
        <dbReference type="Proteomes" id="UP001445335"/>
    </source>
</evidence>
<dbReference type="InterPro" id="IPR046336">
    <property type="entry name" value="Lon_prtase_N_sf"/>
</dbReference>
<organism evidence="3 4">
    <name type="scientific">Elliptochloris bilobata</name>
    <dbReference type="NCBI Taxonomy" id="381761"/>
    <lineage>
        <taxon>Eukaryota</taxon>
        <taxon>Viridiplantae</taxon>
        <taxon>Chlorophyta</taxon>
        <taxon>core chlorophytes</taxon>
        <taxon>Trebouxiophyceae</taxon>
        <taxon>Trebouxiophyceae incertae sedis</taxon>
        <taxon>Elliptochloris clade</taxon>
        <taxon>Elliptochloris</taxon>
    </lineage>
</organism>
<feature type="region of interest" description="Disordered" evidence="1">
    <location>
        <begin position="1"/>
        <end position="21"/>
    </location>
</feature>
<dbReference type="PANTHER" id="PTHR46732:SF8">
    <property type="entry name" value="ATP-DEPENDENT PROTEASE LA (LON) DOMAIN PROTEIN"/>
    <property type="match status" value="1"/>
</dbReference>
<dbReference type="AlphaFoldDB" id="A0AAW1RZT6"/>
<dbReference type="InterPro" id="IPR003111">
    <property type="entry name" value="Lon_prtase_N"/>
</dbReference>
<reference evidence="3 4" key="1">
    <citation type="journal article" date="2024" name="Nat. Commun.">
        <title>Phylogenomics reveals the evolutionary origins of lichenization in chlorophyte algae.</title>
        <authorList>
            <person name="Puginier C."/>
            <person name="Libourel C."/>
            <person name="Otte J."/>
            <person name="Skaloud P."/>
            <person name="Haon M."/>
            <person name="Grisel S."/>
            <person name="Petersen M."/>
            <person name="Berrin J.G."/>
            <person name="Delaux P.M."/>
            <person name="Dal Grande F."/>
            <person name="Keller J."/>
        </authorList>
    </citation>
    <scope>NUCLEOTIDE SEQUENCE [LARGE SCALE GENOMIC DNA]</scope>
    <source>
        <strain evidence="3 4">SAG 245.80</strain>
    </source>
</reference>
<dbReference type="SUPFAM" id="SSF88697">
    <property type="entry name" value="PUA domain-like"/>
    <property type="match status" value="1"/>
</dbReference>
<protein>
    <recommendedName>
        <fullName evidence="2">Lon N-terminal domain-containing protein</fullName>
    </recommendedName>
</protein>